<sequence length="939" mass="104037">MADYDLERLGPSEFEHLAQALAVRYFGPDIRIYGAGPDGGREAAFSKDVSLPGGTAWTGLTIVQAKHRARVDGPGSNYRWLRAQVYRELVAWTSRRDDVRRPDNMLIVTNVKLSSVPGHDIDSLDKLFGEFADRLPLAGYAIWHYDHLCRLLDDSPGIRKAFSGLLTPGDVFAAMHDLITRTSLDIGTILRRHAAKELLAEQWVRLSQLGLKSTDRIPLARVATDLAAARSHAPSEAERRVHAARYICAIGNRVLRPSHRPGPSPHLVLIGGPGQGKTTIGQIVCQAYRVALLERAANLPPQITEAVTALQNQLDAMKIDRPALLRWPLRIDLNRFADAIARDDHTSLLRFVAQGIAARSEEHVSSADVRGWLGHWPWMLVLDGLDEVAAPRVRELLVERINDFFVDAADVDADLLVVVTTRPRGYAGEFTPEHYEHLTMADLTPAEALDYARLLADVRHGEDPDVHRNVLERIEEAAKNELTFRLLRTPLQITIMSLLLEGRSRVPHNRYGLFDAYYETVYNREVGKNNATARTLEQHRRIVNELHEDVGLVLQVQAEESGHAEPAISMHALRAMVRERLLDDEFVPAEADALTDDLIRIATHRLVLLMPVNDADVGFEVRSLQEFMAARAIVKGKDSQILRSMERLAPSSHWRNTWLLAAGRLAAVRNHLVDDLIALLHALDAQSYLMMQIAPGSDLALDLLDDGFGTASPRIERLLLKHAVEVFRRPPDLSTAHAADALHRVFGEKIAAAARVEDVARQTLAGAPPQKITAAIIMRQWSRTAGPLGSFARKNLRTLRELVGPSHHLALQLHFLGIVGPGPSEALDSAGTLADYLLLPSEIVDPLDQALLDELHDALRATEVHLVATEEQATVTAVPHLVMPSQLILERALTSDTIADLFADSIRSKAPEEWPVASALAVIAAQWLLHKQVGQRLLE</sequence>
<evidence type="ECO:0000313" key="1">
    <source>
        <dbReference type="EMBL" id="MFC5008721.1"/>
    </source>
</evidence>
<accession>A0ABV9WMD0</accession>
<gene>
    <name evidence="1" type="ORF">ACFPIJ_64270</name>
</gene>
<reference evidence="2" key="1">
    <citation type="journal article" date="2019" name="Int. J. Syst. Evol. Microbiol.">
        <title>The Global Catalogue of Microorganisms (GCM) 10K type strain sequencing project: providing services to taxonomists for standard genome sequencing and annotation.</title>
        <authorList>
            <consortium name="The Broad Institute Genomics Platform"/>
            <consortium name="The Broad Institute Genome Sequencing Center for Infectious Disease"/>
            <person name="Wu L."/>
            <person name="Ma J."/>
        </authorList>
    </citation>
    <scope>NUCLEOTIDE SEQUENCE [LARGE SCALE GENOMIC DNA]</scope>
    <source>
        <strain evidence="2">CGMCC 4.7152</strain>
    </source>
</reference>
<name>A0ABV9WMD0_9ACTN</name>
<dbReference type="SUPFAM" id="SSF52540">
    <property type="entry name" value="P-loop containing nucleoside triphosphate hydrolases"/>
    <property type="match status" value="1"/>
</dbReference>
<comment type="caution">
    <text evidence="1">The sequence shown here is derived from an EMBL/GenBank/DDBJ whole genome shotgun (WGS) entry which is preliminary data.</text>
</comment>
<dbReference type="EMBL" id="JBHSIU010000135">
    <property type="protein sequence ID" value="MFC5008721.1"/>
    <property type="molecule type" value="Genomic_DNA"/>
</dbReference>
<dbReference type="Gene3D" id="3.40.50.300">
    <property type="entry name" value="P-loop containing nucleotide triphosphate hydrolases"/>
    <property type="match status" value="1"/>
</dbReference>
<protein>
    <submittedName>
        <fullName evidence="1">NACHT domain-containing protein</fullName>
    </submittedName>
</protein>
<dbReference type="InterPro" id="IPR027417">
    <property type="entry name" value="P-loop_NTPase"/>
</dbReference>
<dbReference type="RefSeq" id="WP_380129423.1">
    <property type="nucleotide sequence ID" value="NZ_JBHSIU010000135.1"/>
</dbReference>
<organism evidence="1 2">
    <name type="scientific">Dactylosporangium cerinum</name>
    <dbReference type="NCBI Taxonomy" id="1434730"/>
    <lineage>
        <taxon>Bacteria</taxon>
        <taxon>Bacillati</taxon>
        <taxon>Actinomycetota</taxon>
        <taxon>Actinomycetes</taxon>
        <taxon>Micromonosporales</taxon>
        <taxon>Micromonosporaceae</taxon>
        <taxon>Dactylosporangium</taxon>
    </lineage>
</organism>
<proteinExistence type="predicted"/>
<dbReference type="Proteomes" id="UP001595912">
    <property type="component" value="Unassembled WGS sequence"/>
</dbReference>
<keyword evidence="2" id="KW-1185">Reference proteome</keyword>
<evidence type="ECO:0000313" key="2">
    <source>
        <dbReference type="Proteomes" id="UP001595912"/>
    </source>
</evidence>